<evidence type="ECO:0000313" key="3">
    <source>
        <dbReference type="Proteomes" id="UP000052946"/>
    </source>
</evidence>
<keyword evidence="1" id="KW-0472">Membrane</keyword>
<reference evidence="3" key="1">
    <citation type="submission" date="2015-07" db="EMBL/GenBank/DDBJ databases">
        <title>Draft Genome Sequence of Oceanobacillus picturae Heshi-B3 that Was Isolated from Fermented Rice Bran with Aging Salted Mackerel, Which Was Named Heshiko as Traditional Fermented Seafood in Japan.</title>
        <authorList>
            <person name="Akuzawa S."/>
            <person name="Nakagawa J."/>
            <person name="Kanekatsu T."/>
            <person name="Kanesaki Y."/>
            <person name="Suzuki T."/>
        </authorList>
    </citation>
    <scope>NUCLEOTIDE SEQUENCE [LARGE SCALE GENOMIC DNA]</scope>
    <source>
        <strain evidence="3">Heshi-B3</strain>
    </source>
</reference>
<dbReference type="Proteomes" id="UP000052946">
    <property type="component" value="Unassembled WGS sequence"/>
</dbReference>
<comment type="caution">
    <text evidence="2">The sequence shown here is derived from an EMBL/GenBank/DDBJ whole genome shotgun (WGS) entry which is preliminary data.</text>
</comment>
<keyword evidence="1" id="KW-0812">Transmembrane</keyword>
<proteinExistence type="predicted"/>
<dbReference type="RefSeq" id="WP_058949327.1">
    <property type="nucleotide sequence ID" value="NZ_BBXV01000008.1"/>
</dbReference>
<organism evidence="2 3">
    <name type="scientific">Oceanobacillus picturae</name>
    <dbReference type="NCBI Taxonomy" id="171693"/>
    <lineage>
        <taxon>Bacteria</taxon>
        <taxon>Bacillati</taxon>
        <taxon>Bacillota</taxon>
        <taxon>Bacilli</taxon>
        <taxon>Bacillales</taxon>
        <taxon>Bacillaceae</taxon>
        <taxon>Oceanobacillus</taxon>
    </lineage>
</organism>
<keyword evidence="1" id="KW-1133">Transmembrane helix</keyword>
<dbReference type="OrthoDB" id="8477132at2"/>
<reference evidence="2 3" key="2">
    <citation type="journal article" date="2016" name="Genome Announc.">
        <title>Draft Genome Sequence of Oceanobacillus picturae Heshi-B3, Isolated from Fermented Rice Bran in a Traditional Japanese Seafood Dish.</title>
        <authorList>
            <person name="Akuzawa S."/>
            <person name="Nagaoka J."/>
            <person name="Kanekatsu M."/>
            <person name="Kanesaki Y."/>
            <person name="Suzuki T."/>
        </authorList>
    </citation>
    <scope>NUCLEOTIDE SEQUENCE [LARGE SCALE GENOMIC DNA]</scope>
    <source>
        <strain evidence="2 3">Heshi-B3</strain>
    </source>
</reference>
<evidence type="ECO:0000256" key="1">
    <source>
        <dbReference type="SAM" id="Phobius"/>
    </source>
</evidence>
<accession>A0A0U9HY19</accession>
<feature type="transmembrane region" description="Helical" evidence="1">
    <location>
        <begin position="325"/>
        <end position="346"/>
    </location>
</feature>
<feature type="transmembrane region" description="Helical" evidence="1">
    <location>
        <begin position="238"/>
        <end position="259"/>
    </location>
</feature>
<dbReference type="EMBL" id="BBXV01000008">
    <property type="protein sequence ID" value="GAQ16637.1"/>
    <property type="molecule type" value="Genomic_DNA"/>
</dbReference>
<feature type="transmembrane region" description="Helical" evidence="1">
    <location>
        <begin position="280"/>
        <end position="305"/>
    </location>
</feature>
<name>A0A0U9HY19_9BACI</name>
<evidence type="ECO:0000313" key="2">
    <source>
        <dbReference type="EMBL" id="GAQ16637.1"/>
    </source>
</evidence>
<feature type="transmembrane region" description="Helical" evidence="1">
    <location>
        <begin position="208"/>
        <end position="226"/>
    </location>
</feature>
<protein>
    <submittedName>
        <fullName evidence="2">5,10-methylene-tetrahydrofolate dehydrogenase</fullName>
    </submittedName>
</protein>
<gene>
    <name evidence="2" type="ORF">OPHB3_0561</name>
</gene>
<sequence length="372" mass="42340">MTKKIVVGLIAAPELPAAIGKKYIEKIPHHLQQQIEKDVSWEMEFIVDPLTGAAETVGEILEKAIEIKKAEGWDYAVCLTDLPLFHNKNIVGADISLHHAVAQLSIPVFGWLPTKKRIEKSIIQIIREIYYYQGNSNKIDEIEKSDPEVILQKQFPVSRVKRLSSDDDHVGKEARYIVFPKKLGILRLVMGMTQANQPMSIMPSFKRIIAVAFSTGIFGLIFSTIWELSYLLTTYRLLGLNAAAIGLMVFWIITAHDLWESPATRTEAKLRRLYNQTTVLTLLISVLSYYAVLFLLFLIAIVIVIPPDVYVFSIDLEEEFTFLYFLRLAWIATSISTIVGAIGASLENEELVRDITYGYRQKRRYNEINSKK</sequence>
<dbReference type="AlphaFoldDB" id="A0A0U9HY19"/>